<evidence type="ECO:0000256" key="1">
    <source>
        <dbReference type="SAM" id="MobiDB-lite"/>
    </source>
</evidence>
<feature type="region of interest" description="Disordered" evidence="1">
    <location>
        <begin position="256"/>
        <end position="283"/>
    </location>
</feature>
<evidence type="ECO:0000313" key="2">
    <source>
        <dbReference type="EMBL" id="WKW47885.1"/>
    </source>
</evidence>
<sequence>MLPATFSVKGHAAITFKDSKDSMNAASIWEAIMKIHKYYPEKVMLSMSTTRGSQDKITQDDPLVTSAIMDMIKGCVDTCQIKESRGASINLLLGNCYEYKVPFGISSDDVGHRSIILTLPFPMSGCYTMSAAFDGAIKKNKLKEYYMVDISLDIFIGQLTSDQYSSALSRGIKVYPFKLNHPEYYPKTDSSESEFTTEPSDDDTEAPPNAPKKRAKSPTHIMRKKLITKKKRTTGVSRKLIDAFNAVAQAKGDRLQIAADDSAGPSAGNKEADLPAPPLRPSP</sequence>
<proteinExistence type="predicted"/>
<reference evidence="2" key="1">
    <citation type="submission" date="2023-06" db="EMBL/GenBank/DDBJ databases">
        <authorList>
            <person name="Mehrvar M."/>
            <person name="Abkho J."/>
        </authorList>
    </citation>
    <scope>NUCLEOTIDE SEQUENCE</scope>
    <source>
        <strain evidence="2">IR1</strain>
    </source>
</reference>
<protein>
    <submittedName>
        <fullName evidence="2">Matrix protein</fullName>
    </submittedName>
</protein>
<feature type="region of interest" description="Disordered" evidence="1">
    <location>
        <begin position="185"/>
        <end position="233"/>
    </location>
</feature>
<accession>A0AAT9VV94</accession>
<organism evidence="2">
    <name type="scientific">Beet betanucleorhabdovirus 1</name>
    <dbReference type="NCBI Taxonomy" id="3064197"/>
    <lineage>
        <taxon>Viruses</taxon>
        <taxon>Riboviria</taxon>
        <taxon>Orthornavirae</taxon>
        <taxon>Negarnaviricota</taxon>
        <taxon>Haploviricotina</taxon>
        <taxon>Monjiviricetes</taxon>
        <taxon>Mononegavirales</taxon>
        <taxon>Rhabdoviridae</taxon>
        <taxon>Betarhabdovirinae</taxon>
        <taxon>Betanucleorhabdovirus</taxon>
    </lineage>
</organism>
<dbReference type="EMBL" id="OR227650">
    <property type="protein sequence ID" value="WKW47885.1"/>
    <property type="molecule type" value="Viral_cRNA"/>
</dbReference>
<name>A0AAT9VV94_9RHAB</name>
<gene>
    <name evidence="2" type="primary">M</name>
</gene>
<feature type="compositionally biased region" description="Basic residues" evidence="1">
    <location>
        <begin position="211"/>
        <end position="233"/>
    </location>
</feature>